<accession>A0A5K3F7U4</accession>
<dbReference type="Gene3D" id="2.60.40.1470">
    <property type="entry name" value="ApaG domain"/>
    <property type="match status" value="1"/>
</dbReference>
<dbReference type="GO" id="GO:0003677">
    <property type="term" value="F:DNA binding"/>
    <property type="evidence" value="ECO:0007669"/>
    <property type="project" value="InterPro"/>
</dbReference>
<dbReference type="WBParaSite" id="MCU_006148-RC">
    <property type="protein sequence ID" value="MCU_006148-RC"/>
    <property type="gene ID" value="MCU_006148"/>
</dbReference>
<dbReference type="PANTHER" id="PTHR14289:SF16">
    <property type="entry name" value="POLYMERASE DELTA-INTERACTING PROTEIN 2"/>
    <property type="match status" value="1"/>
</dbReference>
<dbReference type="SMART" id="SM00992">
    <property type="entry name" value="YccV-like"/>
    <property type="match status" value="1"/>
</dbReference>
<dbReference type="PROSITE" id="PS51087">
    <property type="entry name" value="APAG"/>
    <property type="match status" value="1"/>
</dbReference>
<evidence type="ECO:0000256" key="1">
    <source>
        <dbReference type="SAM" id="MobiDB-lite"/>
    </source>
</evidence>
<dbReference type="InterPro" id="IPR036767">
    <property type="entry name" value="ApaG_sf"/>
</dbReference>
<name>A0A5K3F7U4_MESCO</name>
<evidence type="ECO:0000313" key="3">
    <source>
        <dbReference type="WBParaSite" id="MCU_006148-RC"/>
    </source>
</evidence>
<proteinExistence type="predicted"/>
<dbReference type="GO" id="GO:0070987">
    <property type="term" value="P:error-free translesion synthesis"/>
    <property type="evidence" value="ECO:0007669"/>
    <property type="project" value="TreeGrafter"/>
</dbReference>
<dbReference type="InterPro" id="IPR036623">
    <property type="entry name" value="Hemimethylated_DNA-bd_sf"/>
</dbReference>
<dbReference type="PANTHER" id="PTHR14289">
    <property type="entry name" value="F-BOX ONLY PROTEIN 3"/>
    <property type="match status" value="1"/>
</dbReference>
<sequence length="349" mass="39832">MFFRQLIRFCKSSLLCIPQAKLSSTSRSALCLEPIGQVQPYRETAYEPGQLILHRFFGYRGVILSAWPARIFDKNIAMDSQPLGGVIQESGRPIFVYTVLTDDRDISLCNSSLISGITFLPDDQSLLSTIYVVSGVDYAFHDDLIPYTCKNSRPLTNEYFEDFMHYDPDKEPHFYPTDNLCRWLESRRSSLEVKTVHRETTEGIRVTAVPCLMGRRKFRFSDETLNHYWRYLIRLENLTDECVQLRERFWKLFSVNGSLESVAGKGVVGLQPTLTPHSPVFQYHSHVQVPVARAHMWGQFRLEKTSGGTIDVKIPAFPLFDRENAGPRVVVDDDDDGNNNNGGHSPGQK</sequence>
<dbReference type="GO" id="GO:0005634">
    <property type="term" value="C:nucleus"/>
    <property type="evidence" value="ECO:0007669"/>
    <property type="project" value="TreeGrafter"/>
</dbReference>
<evidence type="ECO:0000259" key="2">
    <source>
        <dbReference type="PROSITE" id="PS51087"/>
    </source>
</evidence>
<reference evidence="3" key="1">
    <citation type="submission" date="2019-11" db="UniProtKB">
        <authorList>
            <consortium name="WormBaseParasite"/>
        </authorList>
    </citation>
    <scope>IDENTIFICATION</scope>
</reference>
<dbReference type="InterPro" id="IPR011722">
    <property type="entry name" value="Hemimethylated_DNA-bd_dom"/>
</dbReference>
<dbReference type="InterPro" id="IPR007474">
    <property type="entry name" value="ApaG_domain"/>
</dbReference>
<dbReference type="AlphaFoldDB" id="A0A5K3F7U4"/>
<protein>
    <submittedName>
        <fullName evidence="3">ApaG domain-containing protein</fullName>
    </submittedName>
</protein>
<dbReference type="SUPFAM" id="SSF141255">
    <property type="entry name" value="YccV-like"/>
    <property type="match status" value="1"/>
</dbReference>
<organism evidence="3">
    <name type="scientific">Mesocestoides corti</name>
    <name type="common">Flatworm</name>
    <dbReference type="NCBI Taxonomy" id="53468"/>
    <lineage>
        <taxon>Eukaryota</taxon>
        <taxon>Metazoa</taxon>
        <taxon>Spiralia</taxon>
        <taxon>Lophotrochozoa</taxon>
        <taxon>Platyhelminthes</taxon>
        <taxon>Cestoda</taxon>
        <taxon>Eucestoda</taxon>
        <taxon>Cyclophyllidea</taxon>
        <taxon>Mesocestoididae</taxon>
        <taxon>Mesocestoides</taxon>
    </lineage>
</organism>
<dbReference type="SUPFAM" id="SSF110069">
    <property type="entry name" value="ApaG-like"/>
    <property type="match status" value="1"/>
</dbReference>
<dbReference type="Pfam" id="PF04379">
    <property type="entry name" value="DUF525"/>
    <property type="match status" value="1"/>
</dbReference>
<feature type="region of interest" description="Disordered" evidence="1">
    <location>
        <begin position="328"/>
        <end position="349"/>
    </location>
</feature>
<feature type="domain" description="ApaG" evidence="2">
    <location>
        <begin position="198"/>
        <end position="326"/>
    </location>
</feature>
<dbReference type="GO" id="GO:0042645">
    <property type="term" value="C:mitochondrial nucleoid"/>
    <property type="evidence" value="ECO:0007669"/>
    <property type="project" value="TreeGrafter"/>
</dbReference>